<protein>
    <recommendedName>
        <fullName evidence="2">Protein-L-isoaspartate O-methyltransferase</fullName>
    </recommendedName>
    <alternativeName>
        <fullName evidence="3">Protein L-isoaspartyl methyltransferase</fullName>
    </alternativeName>
</protein>
<evidence type="ECO:0000313" key="5">
    <source>
        <dbReference type="Proteomes" id="UP000317730"/>
    </source>
</evidence>
<evidence type="ECO:0000256" key="3">
    <source>
        <dbReference type="ARBA" id="ARBA00030757"/>
    </source>
</evidence>
<comment type="caution">
    <text evidence="4">The sequence shown here is derived from an EMBL/GenBank/DDBJ whole genome shotgun (WGS) entry which is preliminary data.</text>
</comment>
<dbReference type="GO" id="GO:0005737">
    <property type="term" value="C:cytoplasm"/>
    <property type="evidence" value="ECO:0007669"/>
    <property type="project" value="TreeGrafter"/>
</dbReference>
<dbReference type="InterPro" id="IPR000682">
    <property type="entry name" value="PCMT"/>
</dbReference>
<accession>A0A4Y3TS98</accession>
<reference evidence="4 5" key="1">
    <citation type="submission" date="2019-06" db="EMBL/GenBank/DDBJ databases">
        <title>Whole genome shotgun sequence of Acetobacter peroxydans NBRC 13755.</title>
        <authorList>
            <person name="Hosoyama A."/>
            <person name="Uohara A."/>
            <person name="Ohji S."/>
            <person name="Ichikawa N."/>
        </authorList>
    </citation>
    <scope>NUCLEOTIDE SEQUENCE [LARGE SCALE GENOMIC DNA]</scope>
    <source>
        <strain evidence="4 5">NBRC 13755</strain>
    </source>
</reference>
<name>A0A4Y3TS98_9PROT</name>
<dbReference type="CDD" id="cd02440">
    <property type="entry name" value="AdoMet_MTases"/>
    <property type="match status" value="1"/>
</dbReference>
<dbReference type="PANTHER" id="PTHR11579:SF18">
    <property type="entry name" value="PROTEIN-L-ISOASPARTATE O-METHYLTRANSFERASE"/>
    <property type="match status" value="1"/>
</dbReference>
<dbReference type="RefSeq" id="WP_141374556.1">
    <property type="nucleotide sequence ID" value="NZ_BAPL01000017.1"/>
</dbReference>
<dbReference type="PANTHER" id="PTHR11579">
    <property type="entry name" value="PROTEIN-L-ISOASPARTATE O-METHYLTRANSFERASE"/>
    <property type="match status" value="1"/>
</dbReference>
<sequence length="233" mass="24684">MTLPAAIMIDPAAAEQEWEEARNLMVDDQLRPSEISNPRILKAMRSLSRQDCVPTAQQALAYADVSLPLGEGRVLLQPLLTARLMQAANPLPGQHALVIGAGTGYSAALLASLGLTVTAVESNAALSEQGQALCSAMSSVHWVRGPLSLGEESHAPYDLIYFDGAISTLPAFCHIQLAADGRVVGLMHKAGDLSELFVATPAPEGTTGFILTRLSEARCPLLPEFVPSRSFAL</sequence>
<keyword evidence="5" id="KW-1185">Reference proteome</keyword>
<dbReference type="OrthoDB" id="9798496at2"/>
<proteinExistence type="inferred from homology"/>
<dbReference type="Pfam" id="PF01135">
    <property type="entry name" value="PCMT"/>
    <property type="match status" value="1"/>
</dbReference>
<gene>
    <name evidence="4" type="ORF">APE01nite_04350</name>
</gene>
<evidence type="ECO:0000256" key="1">
    <source>
        <dbReference type="ARBA" id="ARBA00005369"/>
    </source>
</evidence>
<evidence type="ECO:0000256" key="2">
    <source>
        <dbReference type="ARBA" id="ARBA00013346"/>
    </source>
</evidence>
<evidence type="ECO:0000313" key="4">
    <source>
        <dbReference type="EMBL" id="GEB84638.1"/>
    </source>
</evidence>
<dbReference type="Proteomes" id="UP000317730">
    <property type="component" value="Unassembled WGS sequence"/>
</dbReference>
<organism evidence="4 5">
    <name type="scientific">Acetobacter peroxydans</name>
    <dbReference type="NCBI Taxonomy" id="104098"/>
    <lineage>
        <taxon>Bacteria</taxon>
        <taxon>Pseudomonadati</taxon>
        <taxon>Pseudomonadota</taxon>
        <taxon>Alphaproteobacteria</taxon>
        <taxon>Acetobacterales</taxon>
        <taxon>Acetobacteraceae</taxon>
        <taxon>Acetobacter</taxon>
    </lineage>
</organism>
<dbReference type="InterPro" id="IPR029063">
    <property type="entry name" value="SAM-dependent_MTases_sf"/>
</dbReference>
<comment type="similarity">
    <text evidence="1">Belongs to the methyltransferase superfamily. L-isoaspartyl/D-aspartyl protein methyltransferase family.</text>
</comment>
<dbReference type="SUPFAM" id="SSF53335">
    <property type="entry name" value="S-adenosyl-L-methionine-dependent methyltransferases"/>
    <property type="match status" value="1"/>
</dbReference>
<dbReference type="EMBL" id="BJMV01000001">
    <property type="protein sequence ID" value="GEB84638.1"/>
    <property type="molecule type" value="Genomic_DNA"/>
</dbReference>
<dbReference type="GO" id="GO:0004719">
    <property type="term" value="F:protein-L-isoaspartate (D-aspartate) O-methyltransferase activity"/>
    <property type="evidence" value="ECO:0007669"/>
    <property type="project" value="InterPro"/>
</dbReference>
<dbReference type="Gene3D" id="3.40.50.150">
    <property type="entry name" value="Vaccinia Virus protein VP39"/>
    <property type="match status" value="1"/>
</dbReference>
<dbReference type="AlphaFoldDB" id="A0A4Y3TS98"/>